<dbReference type="PANTHER" id="PTHR35186:SF4">
    <property type="entry name" value="PRION-INHIBITION AND PROPAGATION HELO DOMAIN-CONTAINING PROTEIN"/>
    <property type="match status" value="1"/>
</dbReference>
<organism evidence="2 3">
    <name type="scientific">Botryosphaeria dothidea</name>
    <dbReference type="NCBI Taxonomy" id="55169"/>
    <lineage>
        <taxon>Eukaryota</taxon>
        <taxon>Fungi</taxon>
        <taxon>Dikarya</taxon>
        <taxon>Ascomycota</taxon>
        <taxon>Pezizomycotina</taxon>
        <taxon>Dothideomycetes</taxon>
        <taxon>Dothideomycetes incertae sedis</taxon>
        <taxon>Botryosphaeriales</taxon>
        <taxon>Botryosphaeriaceae</taxon>
        <taxon>Botryosphaeria</taxon>
    </lineage>
</organism>
<name>A0A8H4J109_9PEZI</name>
<dbReference type="InterPro" id="IPR056002">
    <property type="entry name" value="DUF7580"/>
</dbReference>
<dbReference type="EMBL" id="WWBZ02000011">
    <property type="protein sequence ID" value="KAF4311196.1"/>
    <property type="molecule type" value="Genomic_DNA"/>
</dbReference>
<gene>
    <name evidence="2" type="ORF">GTA08_BOTSDO13244</name>
</gene>
<dbReference type="AlphaFoldDB" id="A0A8H4J109"/>
<feature type="domain" description="DUF7580" evidence="1">
    <location>
        <begin position="1"/>
        <end position="134"/>
    </location>
</feature>
<comment type="caution">
    <text evidence="2">The sequence shown here is derived from an EMBL/GenBank/DDBJ whole genome shotgun (WGS) entry which is preliminary data.</text>
</comment>
<sequence>MRFHGTAWLGKHLGKDDIAFLCIGNGSTASEHSYIVKPTSRPPKYPTMLSNLESACRNKTIFNLGVLLTELWLVQPFEDLLNHELQRHESANPDADDVDIWVLIDNIVDKVSNEAGTRYENAVRRCLYCDFDRRSVDFEDEGFYDVFCLKAVGQLEETHSFPFQFAE</sequence>
<keyword evidence="3" id="KW-1185">Reference proteome</keyword>
<dbReference type="OrthoDB" id="3565018at2759"/>
<evidence type="ECO:0000313" key="3">
    <source>
        <dbReference type="Proteomes" id="UP000572817"/>
    </source>
</evidence>
<dbReference type="PANTHER" id="PTHR35186">
    <property type="entry name" value="ANK_REP_REGION DOMAIN-CONTAINING PROTEIN"/>
    <property type="match status" value="1"/>
</dbReference>
<evidence type="ECO:0000313" key="2">
    <source>
        <dbReference type="EMBL" id="KAF4311196.1"/>
    </source>
</evidence>
<proteinExistence type="predicted"/>
<dbReference type="Pfam" id="PF24476">
    <property type="entry name" value="DUF7580"/>
    <property type="match status" value="1"/>
</dbReference>
<dbReference type="Proteomes" id="UP000572817">
    <property type="component" value="Unassembled WGS sequence"/>
</dbReference>
<reference evidence="2" key="1">
    <citation type="submission" date="2020-04" db="EMBL/GenBank/DDBJ databases">
        <title>Genome Assembly and Annotation of Botryosphaeria dothidea sdau 11-99, a Latent Pathogen of Apple Fruit Ring Rot in China.</title>
        <authorList>
            <person name="Yu C."/>
            <person name="Diao Y."/>
            <person name="Lu Q."/>
            <person name="Zhao J."/>
            <person name="Cui S."/>
            <person name="Peng C."/>
            <person name="He B."/>
            <person name="Liu H."/>
        </authorList>
    </citation>
    <scope>NUCLEOTIDE SEQUENCE [LARGE SCALE GENOMIC DNA]</scope>
    <source>
        <strain evidence="2">Sdau11-99</strain>
    </source>
</reference>
<evidence type="ECO:0000259" key="1">
    <source>
        <dbReference type="Pfam" id="PF24476"/>
    </source>
</evidence>
<protein>
    <recommendedName>
        <fullName evidence="1">DUF7580 domain-containing protein</fullName>
    </recommendedName>
</protein>
<accession>A0A8H4J109</accession>